<dbReference type="PANTHER" id="PTHR33529">
    <property type="entry name" value="SLR0882 PROTEIN-RELATED"/>
    <property type="match status" value="1"/>
</dbReference>
<dbReference type="OrthoDB" id="9776227at2"/>
<feature type="transmembrane region" description="Helical" evidence="9">
    <location>
        <begin position="327"/>
        <end position="351"/>
    </location>
</feature>
<evidence type="ECO:0000256" key="6">
    <source>
        <dbReference type="ARBA" id="ARBA00022989"/>
    </source>
</evidence>
<dbReference type="AlphaFoldDB" id="G4QJT9"/>
<evidence type="ECO:0000256" key="9">
    <source>
        <dbReference type="SAM" id="Phobius"/>
    </source>
</evidence>
<protein>
    <submittedName>
        <fullName evidence="10">Putative permease</fullName>
    </submittedName>
</protein>
<dbReference type="KEGG" id="gni:GNIT_0843"/>
<feature type="transmembrane region" description="Helical" evidence="9">
    <location>
        <begin position="103"/>
        <end position="122"/>
    </location>
</feature>
<dbReference type="InterPro" id="IPR005495">
    <property type="entry name" value="LptG/LptF_permease"/>
</dbReference>
<keyword evidence="11" id="KW-1185">Reference proteome</keyword>
<evidence type="ECO:0000256" key="7">
    <source>
        <dbReference type="ARBA" id="ARBA00023136"/>
    </source>
</evidence>
<dbReference type="Proteomes" id="UP000009282">
    <property type="component" value="Chromosome"/>
</dbReference>
<evidence type="ECO:0000256" key="5">
    <source>
        <dbReference type="ARBA" id="ARBA00022692"/>
    </source>
</evidence>
<evidence type="ECO:0000313" key="11">
    <source>
        <dbReference type="Proteomes" id="UP000009282"/>
    </source>
</evidence>
<gene>
    <name evidence="10" type="primary">lptG</name>
    <name evidence="10" type="ordered locus">GNIT_0843</name>
</gene>
<keyword evidence="7 9" id="KW-0472">Membrane</keyword>
<dbReference type="InterPro" id="IPR030923">
    <property type="entry name" value="LptG"/>
</dbReference>
<dbReference type="GO" id="GO:0055085">
    <property type="term" value="P:transmembrane transport"/>
    <property type="evidence" value="ECO:0007669"/>
    <property type="project" value="InterPro"/>
</dbReference>
<dbReference type="STRING" id="1085623.GNIT_0843"/>
<reference evidence="10 11" key="1">
    <citation type="journal article" date="2011" name="J. Bacteriol.">
        <title>Complete genome sequence of seawater bacterium Glaciecola nitratireducens FR1064T.</title>
        <authorList>
            <person name="Bian F."/>
            <person name="Qin Q.L."/>
            <person name="Xie B.B."/>
            <person name="Shu Y.L."/>
            <person name="Zhang X.Y."/>
            <person name="Yu Y."/>
            <person name="Chen B."/>
            <person name="Chen X.L."/>
            <person name="Zhou B.C."/>
            <person name="Zhang Y.Z."/>
        </authorList>
    </citation>
    <scope>NUCLEOTIDE SEQUENCE [LARGE SCALE GENOMIC DNA]</scope>
    <source>
        <strain evidence="11">JCM 12485 / KCTC 12276 / FR1064</strain>
    </source>
</reference>
<proteinExistence type="inferred from homology"/>
<dbReference type="GO" id="GO:0015920">
    <property type="term" value="P:lipopolysaccharide transport"/>
    <property type="evidence" value="ECO:0007669"/>
    <property type="project" value="TreeGrafter"/>
</dbReference>
<feature type="transmembrane region" description="Helical" evidence="9">
    <location>
        <begin position="274"/>
        <end position="292"/>
    </location>
</feature>
<accession>G4QJT9</accession>
<comment type="subcellular location">
    <subcellularLocation>
        <location evidence="2">Cell membrane</location>
        <topology evidence="2">Multi-pass membrane protein</topology>
    </subcellularLocation>
</comment>
<dbReference type="NCBIfam" id="TIGR04408">
    <property type="entry name" value="LptG_lptG"/>
    <property type="match status" value="1"/>
</dbReference>
<evidence type="ECO:0000313" key="10">
    <source>
        <dbReference type="EMBL" id="AEP28981.1"/>
    </source>
</evidence>
<feature type="transmembrane region" description="Helical" evidence="9">
    <location>
        <begin position="304"/>
        <end position="321"/>
    </location>
</feature>
<comment type="function">
    <text evidence="1">Part of the ABC transporter complex LptBFG involved in the translocation of lipopolysaccharide (LPS) from the inner membrane to the outer membrane.</text>
</comment>
<evidence type="ECO:0000256" key="8">
    <source>
        <dbReference type="ARBA" id="ARBA00026081"/>
    </source>
</evidence>
<dbReference type="EMBL" id="CP003060">
    <property type="protein sequence ID" value="AEP28981.1"/>
    <property type="molecule type" value="Genomic_DNA"/>
</dbReference>
<sequence>MFRLLDLYIARTLLGTVTVTLSVLVGLSALIKFVEQLRRVGQGDYDMTMAALYVLLSLPRDIEQFLPMATLLGGLIGMGLLAQNSELVVMQASGLSRWNIINSAMKSLIILIIAVMMLGEWVTPRSEAKAKELRTTALSGGSLILSDELFWAKDGSDFVSIGEVLTKETLRDITVYQFNPGLELTNVLTADAALFKDESWELQNVSLLSFSPTKIDKTQAKTLSWNSTLTPDKLGIVAIKPEALSIQGLVGYVKYLNSSDQDSARYELAFWRKITQPITVAVMLLMALSFIFGPLRSVTMGARTIMGVMVGFSFFIANQVFGQVSLVFQLPAFIGALLPSIVFAGIAMLLLRRQ</sequence>
<comment type="subunit">
    <text evidence="8">Component of the lipopolysaccharide transport and assembly complex. The LptBFG transporter is composed of two ATP-binding proteins (LptB) and two transmembrane proteins (LptF and LptG).</text>
</comment>
<feature type="transmembrane region" description="Helical" evidence="9">
    <location>
        <begin position="65"/>
        <end position="82"/>
    </location>
</feature>
<evidence type="ECO:0000256" key="2">
    <source>
        <dbReference type="ARBA" id="ARBA00004651"/>
    </source>
</evidence>
<name>G4QJT9_GLANF</name>
<keyword evidence="5 9" id="KW-0812">Transmembrane</keyword>
<dbReference type="Pfam" id="PF03739">
    <property type="entry name" value="LptF_LptG"/>
    <property type="match status" value="1"/>
</dbReference>
<dbReference type="HOGENOM" id="CLU_028799_1_1_6"/>
<feature type="transmembrane region" description="Helical" evidence="9">
    <location>
        <begin position="12"/>
        <end position="31"/>
    </location>
</feature>
<dbReference type="eggNOG" id="COG0795">
    <property type="taxonomic scope" value="Bacteria"/>
</dbReference>
<dbReference type="RefSeq" id="WP_014107856.1">
    <property type="nucleotide sequence ID" value="NC_016041.1"/>
</dbReference>
<evidence type="ECO:0000256" key="1">
    <source>
        <dbReference type="ARBA" id="ARBA00002265"/>
    </source>
</evidence>
<dbReference type="GO" id="GO:0043190">
    <property type="term" value="C:ATP-binding cassette (ABC) transporter complex"/>
    <property type="evidence" value="ECO:0007669"/>
    <property type="project" value="InterPro"/>
</dbReference>
<keyword evidence="4" id="KW-1003">Cell membrane</keyword>
<comment type="similarity">
    <text evidence="3">Belongs to the LptF/LptG family.</text>
</comment>
<evidence type="ECO:0000256" key="4">
    <source>
        <dbReference type="ARBA" id="ARBA00022475"/>
    </source>
</evidence>
<keyword evidence="6 9" id="KW-1133">Transmembrane helix</keyword>
<evidence type="ECO:0000256" key="3">
    <source>
        <dbReference type="ARBA" id="ARBA00007725"/>
    </source>
</evidence>
<dbReference type="PANTHER" id="PTHR33529:SF2">
    <property type="entry name" value="LIPOPOLYSACCHARIDE EXPORT SYSTEM PERMEASE PROTEIN LPTG"/>
    <property type="match status" value="1"/>
</dbReference>
<organism evidence="10 11">
    <name type="scientific">Glaciecola nitratireducens (strain JCM 12485 / KCTC 12276 / FR1064)</name>
    <dbReference type="NCBI Taxonomy" id="1085623"/>
    <lineage>
        <taxon>Bacteria</taxon>
        <taxon>Pseudomonadati</taxon>
        <taxon>Pseudomonadota</taxon>
        <taxon>Gammaproteobacteria</taxon>
        <taxon>Alteromonadales</taxon>
        <taxon>Alteromonadaceae</taxon>
        <taxon>Brumicola</taxon>
    </lineage>
</organism>